<comment type="caution">
    <text evidence="1">The sequence shown here is derived from an EMBL/GenBank/DDBJ whole genome shotgun (WGS) entry which is preliminary data.</text>
</comment>
<dbReference type="GeneID" id="25796722"/>
<dbReference type="HOGENOM" id="CLU_1635640_0_0_1"/>
<reference evidence="1 2" key="1">
    <citation type="journal article" date="2011" name="Genome Biol.">
        <title>Comparative genome sequence analysis underscores mycoparasitism as the ancestral life style of Trichoderma.</title>
        <authorList>
            <person name="Kubicek C.P."/>
            <person name="Herrera-Estrella A."/>
            <person name="Seidl-Seiboth V."/>
            <person name="Martinez D.A."/>
            <person name="Druzhinina I.S."/>
            <person name="Thon M."/>
            <person name="Zeilinger S."/>
            <person name="Casas-Flores S."/>
            <person name="Horwitz B.A."/>
            <person name="Mukherjee P.K."/>
            <person name="Mukherjee M."/>
            <person name="Kredics L."/>
            <person name="Alcaraz L.D."/>
            <person name="Aerts A."/>
            <person name="Antal Z."/>
            <person name="Atanasova L."/>
            <person name="Cervantes-Badillo M.G."/>
            <person name="Challacombe J."/>
            <person name="Chertkov O."/>
            <person name="McCluskey K."/>
            <person name="Coulpier F."/>
            <person name="Deshpande N."/>
            <person name="von Doehren H."/>
            <person name="Ebbole D.J."/>
            <person name="Esquivel-Naranjo E.U."/>
            <person name="Fekete E."/>
            <person name="Flipphi M."/>
            <person name="Glaser F."/>
            <person name="Gomez-Rodriguez E.Y."/>
            <person name="Gruber S."/>
            <person name="Han C."/>
            <person name="Henrissat B."/>
            <person name="Hermosa R."/>
            <person name="Hernandez-Onate M."/>
            <person name="Karaffa L."/>
            <person name="Kosti I."/>
            <person name="Le Crom S."/>
            <person name="Lindquist E."/>
            <person name="Lucas S."/>
            <person name="Luebeck M."/>
            <person name="Luebeck P.S."/>
            <person name="Margeot A."/>
            <person name="Metz B."/>
            <person name="Misra M."/>
            <person name="Nevalainen H."/>
            <person name="Omann M."/>
            <person name="Packer N."/>
            <person name="Perrone G."/>
            <person name="Uresti-Rivera E.E."/>
            <person name="Salamov A."/>
            <person name="Schmoll M."/>
            <person name="Seiboth B."/>
            <person name="Shapiro H."/>
            <person name="Sukno S."/>
            <person name="Tamayo-Ramos J.A."/>
            <person name="Tisch D."/>
            <person name="Wiest A."/>
            <person name="Wilkinson H.H."/>
            <person name="Zhang M."/>
            <person name="Coutinho P.M."/>
            <person name="Kenerley C.M."/>
            <person name="Monte E."/>
            <person name="Baker S.E."/>
            <person name="Grigoriev I.V."/>
        </authorList>
    </citation>
    <scope>NUCLEOTIDE SEQUENCE [LARGE SCALE GENOMIC DNA]</scope>
    <source>
        <strain evidence="2">Gv29-8 / FGSC 10586</strain>
    </source>
</reference>
<proteinExistence type="predicted"/>
<protein>
    <submittedName>
        <fullName evidence="1">Uncharacterized protein</fullName>
    </submittedName>
</protein>
<keyword evidence="2" id="KW-1185">Reference proteome</keyword>
<dbReference type="EMBL" id="ABDF02000090">
    <property type="protein sequence ID" value="EHK16783.1"/>
    <property type="molecule type" value="Genomic_DNA"/>
</dbReference>
<dbReference type="VEuPathDB" id="FungiDB:TRIVIDRAFT_65470"/>
<name>G9NA16_HYPVG</name>
<dbReference type="RefSeq" id="XP_013950979.1">
    <property type="nucleotide sequence ID" value="XM_014095504.1"/>
</dbReference>
<dbReference type="OrthoDB" id="5383867at2759"/>
<gene>
    <name evidence="1" type="ORF">TRIVIDRAFT_65470</name>
</gene>
<evidence type="ECO:0000313" key="1">
    <source>
        <dbReference type="EMBL" id="EHK16783.1"/>
    </source>
</evidence>
<accession>G9NA16</accession>
<evidence type="ECO:0000313" key="2">
    <source>
        <dbReference type="Proteomes" id="UP000007115"/>
    </source>
</evidence>
<sequence length="162" mass="18070">MTARNPWRPGDGQACFDHLLWKQQRGPFISFFTSWRAALEGLPLVYDALSIAQSLRLGRLHLFQDEVLVYGGISADSYRIRAIFHGNEKMVDATLSVYGIDVTVQMPGGFVDEVSTKMHVGTQRLPDATDALRDEIYMCTGTLDDDKLCGLALSMGGIARRW</sequence>
<dbReference type="AlphaFoldDB" id="G9NA16"/>
<dbReference type="Proteomes" id="UP000007115">
    <property type="component" value="Unassembled WGS sequence"/>
</dbReference>
<organism evidence="1 2">
    <name type="scientific">Hypocrea virens (strain Gv29-8 / FGSC 10586)</name>
    <name type="common">Gliocladium virens</name>
    <name type="synonym">Trichoderma virens</name>
    <dbReference type="NCBI Taxonomy" id="413071"/>
    <lineage>
        <taxon>Eukaryota</taxon>
        <taxon>Fungi</taxon>
        <taxon>Dikarya</taxon>
        <taxon>Ascomycota</taxon>
        <taxon>Pezizomycotina</taxon>
        <taxon>Sordariomycetes</taxon>
        <taxon>Hypocreomycetidae</taxon>
        <taxon>Hypocreales</taxon>
        <taxon>Hypocreaceae</taxon>
        <taxon>Trichoderma</taxon>
    </lineage>
</organism>
<dbReference type="InParanoid" id="G9NA16"/>